<evidence type="ECO:0000259" key="1">
    <source>
        <dbReference type="Pfam" id="PF01936"/>
    </source>
</evidence>
<proteinExistence type="predicted"/>
<feature type="domain" description="NYN" evidence="1">
    <location>
        <begin position="65"/>
        <end position="140"/>
    </location>
</feature>
<dbReference type="GO" id="GO:0004540">
    <property type="term" value="F:RNA nuclease activity"/>
    <property type="evidence" value="ECO:0007669"/>
    <property type="project" value="InterPro"/>
</dbReference>
<reference evidence="2" key="1">
    <citation type="submission" date="2020-05" db="EMBL/GenBank/DDBJ databases">
        <authorList>
            <person name="Chiriac C."/>
            <person name="Salcher M."/>
            <person name="Ghai R."/>
            <person name="Kavagutti S V."/>
        </authorList>
    </citation>
    <scope>NUCLEOTIDE SEQUENCE</scope>
</reference>
<dbReference type="EMBL" id="CAEUNJ010000024">
    <property type="protein sequence ID" value="CAB4371281.1"/>
    <property type="molecule type" value="Genomic_DNA"/>
</dbReference>
<dbReference type="InterPro" id="IPR021139">
    <property type="entry name" value="NYN"/>
</dbReference>
<dbReference type="AlphaFoldDB" id="A0A6J6ALU4"/>
<gene>
    <name evidence="2" type="ORF">UFOPK4201_00729</name>
</gene>
<sequence length="148" mass="15963">MSTTPRAIHLVDVENIFALTWGKPVSCLAGELYRAIASVGDGDLIEVAADITRVFDTKAAFPGAQLRHGRGHDGADRALIENFDIDHAAKRFDAVVIGSGDHAFIDVAYRARQRGLKVVVVSRPSSLSRALATYADLVIDVPEFEFAA</sequence>
<dbReference type="Gene3D" id="3.40.50.1010">
    <property type="entry name" value="5'-nuclease"/>
    <property type="match status" value="1"/>
</dbReference>
<evidence type="ECO:0000313" key="2">
    <source>
        <dbReference type="EMBL" id="CAB4371281.1"/>
    </source>
</evidence>
<protein>
    <submittedName>
        <fullName evidence="2">Unannotated protein</fullName>
    </submittedName>
</protein>
<accession>A0A6J6ALU4</accession>
<dbReference type="Pfam" id="PF01936">
    <property type="entry name" value="NYN"/>
    <property type="match status" value="1"/>
</dbReference>
<name>A0A6J6ALU4_9ZZZZ</name>
<organism evidence="2">
    <name type="scientific">freshwater metagenome</name>
    <dbReference type="NCBI Taxonomy" id="449393"/>
    <lineage>
        <taxon>unclassified sequences</taxon>
        <taxon>metagenomes</taxon>
        <taxon>ecological metagenomes</taxon>
    </lineage>
</organism>